<dbReference type="RefSeq" id="WP_188911074.1">
    <property type="nucleotide sequence ID" value="NZ_BMMF01000004.1"/>
</dbReference>
<evidence type="ECO:0000256" key="1">
    <source>
        <dbReference type="ARBA" id="ARBA00023125"/>
    </source>
</evidence>
<dbReference type="InterPro" id="IPR001387">
    <property type="entry name" value="Cro/C1-type_HTH"/>
</dbReference>
<comment type="caution">
    <text evidence="3">The sequence shown here is derived from an EMBL/GenBank/DDBJ whole genome shotgun (WGS) entry which is preliminary data.</text>
</comment>
<dbReference type="PANTHER" id="PTHR36924">
    <property type="entry name" value="ANTITOXIN HIGA-1"/>
    <property type="match status" value="1"/>
</dbReference>
<dbReference type="SUPFAM" id="SSF47413">
    <property type="entry name" value="lambda repressor-like DNA-binding domains"/>
    <property type="match status" value="1"/>
</dbReference>
<evidence type="ECO:0000313" key="3">
    <source>
        <dbReference type="EMBL" id="GGK28625.1"/>
    </source>
</evidence>
<accession>A0A917V3A1</accession>
<dbReference type="Proteomes" id="UP000600449">
    <property type="component" value="Unassembled WGS sequence"/>
</dbReference>
<proteinExistence type="predicted"/>
<evidence type="ECO:0000259" key="2">
    <source>
        <dbReference type="Pfam" id="PF01381"/>
    </source>
</evidence>
<organism evidence="3 4">
    <name type="scientific">Salinarimonas ramus</name>
    <dbReference type="NCBI Taxonomy" id="690164"/>
    <lineage>
        <taxon>Bacteria</taxon>
        <taxon>Pseudomonadati</taxon>
        <taxon>Pseudomonadota</taxon>
        <taxon>Alphaproteobacteria</taxon>
        <taxon>Hyphomicrobiales</taxon>
        <taxon>Salinarimonadaceae</taxon>
        <taxon>Salinarimonas</taxon>
    </lineage>
</organism>
<dbReference type="PANTHER" id="PTHR36924:SF1">
    <property type="entry name" value="ANTITOXIN HIGA-1"/>
    <property type="match status" value="1"/>
</dbReference>
<dbReference type="Pfam" id="PF01381">
    <property type="entry name" value="HTH_3"/>
    <property type="match status" value="1"/>
</dbReference>
<name>A0A917V3A1_9HYPH</name>
<keyword evidence="1" id="KW-0238">DNA-binding</keyword>
<dbReference type="Gene3D" id="1.10.260.40">
    <property type="entry name" value="lambda repressor-like DNA-binding domains"/>
    <property type="match status" value="1"/>
</dbReference>
<feature type="domain" description="HTH cro/C1-type" evidence="2">
    <location>
        <begin position="26"/>
        <end position="68"/>
    </location>
</feature>
<dbReference type="GO" id="GO:0003677">
    <property type="term" value="F:DNA binding"/>
    <property type="evidence" value="ECO:0007669"/>
    <property type="project" value="UniProtKB-KW"/>
</dbReference>
<dbReference type="NCBIfam" id="TIGR02607">
    <property type="entry name" value="antidote_HigA"/>
    <property type="match status" value="1"/>
</dbReference>
<gene>
    <name evidence="3" type="ORF">GCM10011322_13840</name>
</gene>
<dbReference type="EMBL" id="BMMF01000004">
    <property type="protein sequence ID" value="GGK28625.1"/>
    <property type="molecule type" value="Genomic_DNA"/>
</dbReference>
<keyword evidence="4" id="KW-1185">Reference proteome</keyword>
<evidence type="ECO:0000313" key="4">
    <source>
        <dbReference type="Proteomes" id="UP000600449"/>
    </source>
</evidence>
<dbReference type="CDD" id="cd00093">
    <property type="entry name" value="HTH_XRE"/>
    <property type="match status" value="1"/>
</dbReference>
<sequence>MVEIAQRPVRAPTHPGAVLREDVLPALGLSVTAIARHLGVTRQQLHRVLSEQSGISPEMALRLGKLCGNGEMLWMRMQEAHDLWHARRKLGAELDRIPTLRADAA</sequence>
<dbReference type="InterPro" id="IPR010982">
    <property type="entry name" value="Lambda_DNA-bd_dom_sf"/>
</dbReference>
<reference evidence="3 4" key="1">
    <citation type="journal article" date="2014" name="Int. J. Syst. Evol. Microbiol.">
        <title>Complete genome sequence of Corynebacterium casei LMG S-19264T (=DSM 44701T), isolated from a smear-ripened cheese.</title>
        <authorList>
            <consortium name="US DOE Joint Genome Institute (JGI-PGF)"/>
            <person name="Walter F."/>
            <person name="Albersmeier A."/>
            <person name="Kalinowski J."/>
            <person name="Ruckert C."/>
        </authorList>
    </citation>
    <scope>NUCLEOTIDE SEQUENCE [LARGE SCALE GENOMIC DNA]</scope>
    <source>
        <strain evidence="3 4">CGMCC 1.9161</strain>
    </source>
</reference>
<dbReference type="AlphaFoldDB" id="A0A917V3A1"/>
<protein>
    <submittedName>
        <fullName evidence="3">Transcriptional regulator</fullName>
    </submittedName>
</protein>
<dbReference type="InterPro" id="IPR013430">
    <property type="entry name" value="Toxin_antidote_HigA"/>
</dbReference>